<accession>A0A382JVK0</accession>
<organism evidence="2">
    <name type="scientific">marine metagenome</name>
    <dbReference type="NCBI Taxonomy" id="408172"/>
    <lineage>
        <taxon>unclassified sequences</taxon>
        <taxon>metagenomes</taxon>
        <taxon>ecological metagenomes</taxon>
    </lineage>
</organism>
<reference evidence="2" key="1">
    <citation type="submission" date="2018-05" db="EMBL/GenBank/DDBJ databases">
        <authorList>
            <person name="Lanie J.A."/>
            <person name="Ng W.-L."/>
            <person name="Kazmierczak K.M."/>
            <person name="Andrzejewski T.M."/>
            <person name="Davidsen T.M."/>
            <person name="Wayne K.J."/>
            <person name="Tettelin H."/>
            <person name="Glass J.I."/>
            <person name="Rusch D."/>
            <person name="Podicherti R."/>
            <person name="Tsui H.-C.T."/>
            <person name="Winkler M.E."/>
        </authorList>
    </citation>
    <scope>NUCLEOTIDE SEQUENCE</scope>
</reference>
<dbReference type="EMBL" id="UINC01076251">
    <property type="protein sequence ID" value="SVC15243.1"/>
    <property type="molecule type" value="Genomic_DNA"/>
</dbReference>
<name>A0A382JVK0_9ZZZZ</name>
<dbReference type="InterPro" id="IPR000182">
    <property type="entry name" value="GNAT_dom"/>
</dbReference>
<evidence type="ECO:0000259" key="1">
    <source>
        <dbReference type="PROSITE" id="PS51186"/>
    </source>
</evidence>
<feature type="domain" description="N-acetyltransferase" evidence="1">
    <location>
        <begin position="178"/>
        <end position="349"/>
    </location>
</feature>
<protein>
    <recommendedName>
        <fullName evidence="1">N-acetyltransferase domain-containing protein</fullName>
    </recommendedName>
</protein>
<proteinExistence type="predicted"/>
<dbReference type="GO" id="GO:0016747">
    <property type="term" value="F:acyltransferase activity, transferring groups other than amino-acyl groups"/>
    <property type="evidence" value="ECO:0007669"/>
    <property type="project" value="InterPro"/>
</dbReference>
<dbReference type="Gene3D" id="3.40.630.30">
    <property type="match status" value="1"/>
</dbReference>
<dbReference type="PROSITE" id="PS51186">
    <property type="entry name" value="GNAT"/>
    <property type="match status" value="1"/>
</dbReference>
<dbReference type="Pfam" id="PF00583">
    <property type="entry name" value="Acetyltransf_1"/>
    <property type="match status" value="1"/>
</dbReference>
<evidence type="ECO:0000313" key="2">
    <source>
        <dbReference type="EMBL" id="SVC15243.1"/>
    </source>
</evidence>
<dbReference type="CDD" id="cd04301">
    <property type="entry name" value="NAT_SF"/>
    <property type="match status" value="1"/>
</dbReference>
<dbReference type="AlphaFoldDB" id="A0A382JVK0"/>
<sequence>MNNQIKVTPLESEHLEDVGKILVRRLESEYHSLPAINGDFLDIGHTIEYIVNQKNDEFAQSYVAIQGQKVIGFVIGKKNSAANQYNYLSQISVPDSAEVNFLTHAVSDDVDANSVYRELYRALARNWVDDGQIHHSIHIAACDWRTQEAWINLGFGRHTTIAVRPEISPIETAQIDEITIKQARPDDINTVIDMAEILGKHHIDSPMFMFWPVQKKDRKLAKTFFEELLTNENNPHFIAYDNNHAVGMLSFLAQGLIPSHIDSKKNIYLFMGIVAPEAQQNGIGRTLLNVGMSWARDHDYKSSTLHVLNMNHSGWPFWEANGFLPVEYSMERIIDSRLISNNFKKIALL</sequence>
<gene>
    <name evidence="2" type="ORF">METZ01_LOCUS268097</name>
</gene>
<dbReference type="SUPFAM" id="SSF55729">
    <property type="entry name" value="Acyl-CoA N-acyltransferases (Nat)"/>
    <property type="match status" value="1"/>
</dbReference>
<dbReference type="InterPro" id="IPR016181">
    <property type="entry name" value="Acyl_CoA_acyltransferase"/>
</dbReference>